<keyword evidence="2" id="KW-1185">Reference proteome</keyword>
<name>A0ABY2J5H7_9MICO</name>
<dbReference type="InterPro" id="IPR019719">
    <property type="entry name" value="DUF2599"/>
</dbReference>
<sequence length="118" mass="13359">MITALLFWLNAGPRAVRKRHELDISLKSTESHTRTLGARDRDVGRRTVGTYNFSHAYGSAIWESYKSLVPAKYEAETMRKQLICHASNIGAVKNPWNLETPRANVRCADFVLNLCNPN</sequence>
<evidence type="ECO:0000313" key="1">
    <source>
        <dbReference type="EMBL" id="TFC99627.1"/>
    </source>
</evidence>
<protein>
    <submittedName>
        <fullName evidence="1">DUF2599 domain-containing protein</fullName>
    </submittedName>
</protein>
<organism evidence="1 2">
    <name type="scientific">Cryobacterium breve</name>
    <dbReference type="NCBI Taxonomy" id="1259258"/>
    <lineage>
        <taxon>Bacteria</taxon>
        <taxon>Bacillati</taxon>
        <taxon>Actinomycetota</taxon>
        <taxon>Actinomycetes</taxon>
        <taxon>Micrococcales</taxon>
        <taxon>Microbacteriaceae</taxon>
        <taxon>Cryobacterium</taxon>
    </lineage>
</organism>
<evidence type="ECO:0000313" key="2">
    <source>
        <dbReference type="Proteomes" id="UP000298355"/>
    </source>
</evidence>
<dbReference type="RefSeq" id="WP_134362789.1">
    <property type="nucleotide sequence ID" value="NZ_SOGJ01000013.1"/>
</dbReference>
<accession>A0ABY2J5H7</accession>
<dbReference type="Proteomes" id="UP000298355">
    <property type="component" value="Unassembled WGS sequence"/>
</dbReference>
<gene>
    <name evidence="1" type="ORF">E3O65_05615</name>
</gene>
<comment type="caution">
    <text evidence="1">The sequence shown here is derived from an EMBL/GenBank/DDBJ whole genome shotgun (WGS) entry which is preliminary data.</text>
</comment>
<proteinExistence type="predicted"/>
<reference evidence="1 2" key="1">
    <citation type="submission" date="2019-03" db="EMBL/GenBank/DDBJ databases">
        <title>Genomics of glacier-inhabiting Cryobacterium strains.</title>
        <authorList>
            <person name="Liu Q."/>
            <person name="Xin Y.-H."/>
        </authorList>
    </citation>
    <scope>NUCLEOTIDE SEQUENCE [LARGE SCALE GENOMIC DNA]</scope>
    <source>
        <strain evidence="1 2">TMT4-23</strain>
    </source>
</reference>
<dbReference type="Pfam" id="PF10783">
    <property type="entry name" value="DUF2599"/>
    <property type="match status" value="1"/>
</dbReference>
<dbReference type="EMBL" id="SOGJ01000013">
    <property type="protein sequence ID" value="TFC99627.1"/>
    <property type="molecule type" value="Genomic_DNA"/>
</dbReference>